<accession>A0ABW7HPI2</accession>
<gene>
    <name evidence="1" type="ORF">ACG5V6_05585</name>
</gene>
<reference evidence="1 2" key="1">
    <citation type="submission" date="2024-10" db="EMBL/GenBank/DDBJ databases">
        <authorList>
            <person name="Cho J.-C."/>
        </authorList>
    </citation>
    <scope>NUCLEOTIDE SEQUENCE [LARGE SCALE GENOMIC DNA]</scope>
    <source>
        <strain evidence="1 2">KCTC29696</strain>
    </source>
</reference>
<dbReference type="EMBL" id="JBIHMK010000012">
    <property type="protein sequence ID" value="MFH0247680.1"/>
    <property type="molecule type" value="Genomic_DNA"/>
</dbReference>
<name>A0ABW7HPI2_9ACTN</name>
<organism evidence="1 2">
    <name type="scientific">Streptomyces chitinivorans</name>
    <dbReference type="NCBI Taxonomy" id="1257027"/>
    <lineage>
        <taxon>Bacteria</taxon>
        <taxon>Bacillati</taxon>
        <taxon>Actinomycetota</taxon>
        <taxon>Actinomycetes</taxon>
        <taxon>Kitasatosporales</taxon>
        <taxon>Streptomycetaceae</taxon>
        <taxon>Streptomyces</taxon>
    </lineage>
</organism>
<dbReference type="Proteomes" id="UP001607069">
    <property type="component" value="Unassembled WGS sequence"/>
</dbReference>
<evidence type="ECO:0000313" key="2">
    <source>
        <dbReference type="Proteomes" id="UP001607069"/>
    </source>
</evidence>
<sequence length="108" mass="11931">MHSTLEDPGSLPEPWLVPSGSTLLRLEQELYAELGPGHPLYGCEVRAMARCEGCDDVLFQVTDRPYRWAVVHLTWSGHREPPSWPRTAALGCPAEPLGRRVDHGCGSP</sequence>
<protein>
    <submittedName>
        <fullName evidence="1">Uncharacterized protein</fullName>
    </submittedName>
</protein>
<comment type="caution">
    <text evidence="1">The sequence shown here is derived from an EMBL/GenBank/DDBJ whole genome shotgun (WGS) entry which is preliminary data.</text>
</comment>
<evidence type="ECO:0000313" key="1">
    <source>
        <dbReference type="EMBL" id="MFH0247680.1"/>
    </source>
</evidence>
<keyword evidence="2" id="KW-1185">Reference proteome</keyword>
<dbReference type="RefSeq" id="WP_279950625.1">
    <property type="nucleotide sequence ID" value="NZ_BAABEN010000003.1"/>
</dbReference>
<proteinExistence type="predicted"/>